<evidence type="ECO:0000256" key="1">
    <source>
        <dbReference type="ARBA" id="ARBA00022714"/>
    </source>
</evidence>
<dbReference type="InterPro" id="IPR017941">
    <property type="entry name" value="Rieske_2Fe-2S"/>
</dbReference>
<dbReference type="PROSITE" id="PS51296">
    <property type="entry name" value="RIESKE"/>
    <property type="match status" value="1"/>
</dbReference>
<dbReference type="InterPro" id="IPR036922">
    <property type="entry name" value="Rieske_2Fe-2S_sf"/>
</dbReference>
<evidence type="ECO:0000256" key="2">
    <source>
        <dbReference type="ARBA" id="ARBA00022723"/>
    </source>
</evidence>
<keyword evidence="3" id="KW-0408">Iron</keyword>
<dbReference type="Gene3D" id="2.102.10.10">
    <property type="entry name" value="Rieske [2Fe-2S] iron-sulphur domain"/>
    <property type="match status" value="1"/>
</dbReference>
<evidence type="ECO:0000313" key="6">
    <source>
        <dbReference type="EMBL" id="GGB87517.1"/>
    </source>
</evidence>
<evidence type="ECO:0000259" key="5">
    <source>
        <dbReference type="PROSITE" id="PS51296"/>
    </source>
</evidence>
<feature type="domain" description="Rieske" evidence="5">
    <location>
        <begin position="25"/>
        <end position="120"/>
    </location>
</feature>
<keyword evidence="6" id="KW-0223">Dioxygenase</keyword>
<dbReference type="EMBL" id="BMIJ01000002">
    <property type="protein sequence ID" value="GGB87517.1"/>
    <property type="molecule type" value="Genomic_DNA"/>
</dbReference>
<keyword evidence="2" id="KW-0479">Metal-binding</keyword>
<keyword evidence="1" id="KW-0001">2Fe-2S</keyword>
<proteinExistence type="predicted"/>
<dbReference type="Pfam" id="PF00355">
    <property type="entry name" value="Rieske"/>
    <property type="match status" value="1"/>
</dbReference>
<comment type="caution">
    <text evidence="6">The sequence shown here is derived from an EMBL/GenBank/DDBJ whole genome shotgun (WGS) entry which is preliminary data.</text>
</comment>
<keyword evidence="7" id="KW-1185">Reference proteome</keyword>
<reference evidence="7" key="1">
    <citation type="journal article" date="2019" name="Int. J. Syst. Evol. Microbiol.">
        <title>The Global Catalogue of Microorganisms (GCM) 10K type strain sequencing project: providing services to taxonomists for standard genome sequencing and annotation.</title>
        <authorList>
            <consortium name="The Broad Institute Genomics Platform"/>
            <consortium name="The Broad Institute Genome Sequencing Center for Infectious Disease"/>
            <person name="Wu L."/>
            <person name="Ma J."/>
        </authorList>
    </citation>
    <scope>NUCLEOTIDE SEQUENCE [LARGE SCALE GENOMIC DNA]</scope>
    <source>
        <strain evidence="7">CGMCC 1.15341</strain>
    </source>
</reference>
<keyword evidence="6" id="KW-0560">Oxidoreductase</keyword>
<dbReference type="CDD" id="cd03528">
    <property type="entry name" value="Rieske_RO_ferredoxin"/>
    <property type="match status" value="1"/>
</dbReference>
<evidence type="ECO:0000313" key="7">
    <source>
        <dbReference type="Proteomes" id="UP000629025"/>
    </source>
</evidence>
<accession>A0ABQ1K851</accession>
<dbReference type="Proteomes" id="UP000629025">
    <property type="component" value="Unassembled WGS sequence"/>
</dbReference>
<keyword evidence="4" id="KW-0411">Iron-sulfur</keyword>
<dbReference type="GO" id="GO:0051213">
    <property type="term" value="F:dioxygenase activity"/>
    <property type="evidence" value="ECO:0007669"/>
    <property type="project" value="UniProtKB-KW"/>
</dbReference>
<protein>
    <submittedName>
        <fullName evidence="6">3-phenylpropionate/cinnamic acid dioxygenase ferredoxin subunit</fullName>
    </submittedName>
</protein>
<dbReference type="SUPFAM" id="SSF50022">
    <property type="entry name" value="ISP domain"/>
    <property type="match status" value="1"/>
</dbReference>
<name>A0ABQ1K851_9GAMM</name>
<sequence>MFWAIGIYCLDFIPKGYVMTTPNRLVLASVKDVPLDDVIAVHVAGHDLALYNVDGTFYASRDLCNHGNARLSDGFLDGDVIECPLHGGCFNVVSGEPCAAPVTHAMVTYSVAVVDDQVVLTAPEELEFENVE</sequence>
<organism evidence="6 7">
    <name type="scientific">Marinobacterium zhoushanense</name>
    <dbReference type="NCBI Taxonomy" id="1679163"/>
    <lineage>
        <taxon>Bacteria</taxon>
        <taxon>Pseudomonadati</taxon>
        <taxon>Pseudomonadota</taxon>
        <taxon>Gammaproteobacteria</taxon>
        <taxon>Oceanospirillales</taxon>
        <taxon>Oceanospirillaceae</taxon>
        <taxon>Marinobacterium</taxon>
    </lineage>
</organism>
<gene>
    <name evidence="6" type="primary">hcaC</name>
    <name evidence="6" type="ORF">GCM10011352_11840</name>
</gene>
<evidence type="ECO:0000256" key="3">
    <source>
        <dbReference type="ARBA" id="ARBA00023004"/>
    </source>
</evidence>
<evidence type="ECO:0000256" key="4">
    <source>
        <dbReference type="ARBA" id="ARBA00023014"/>
    </source>
</evidence>